<keyword evidence="4" id="KW-1185">Reference proteome</keyword>
<evidence type="ECO:0000259" key="2">
    <source>
        <dbReference type="PROSITE" id="PS50206"/>
    </source>
</evidence>
<feature type="compositionally biased region" description="Low complexity" evidence="1">
    <location>
        <begin position="623"/>
        <end position="634"/>
    </location>
</feature>
<proteinExistence type="predicted"/>
<organism evidence="3 4">
    <name type="scientific">Dictyostelium purpureum</name>
    <name type="common">Slime mold</name>
    <dbReference type="NCBI Taxonomy" id="5786"/>
    <lineage>
        <taxon>Eukaryota</taxon>
        <taxon>Amoebozoa</taxon>
        <taxon>Evosea</taxon>
        <taxon>Eumycetozoa</taxon>
        <taxon>Dictyostelia</taxon>
        <taxon>Dictyosteliales</taxon>
        <taxon>Dictyosteliaceae</taxon>
        <taxon>Dictyostelium</taxon>
    </lineage>
</organism>
<dbReference type="OMA" id="RTCLDFT"/>
<feature type="domain" description="Rhodanese" evidence="2">
    <location>
        <begin position="695"/>
        <end position="755"/>
    </location>
</feature>
<dbReference type="Proteomes" id="UP000001064">
    <property type="component" value="Unassembled WGS sequence"/>
</dbReference>
<dbReference type="STRING" id="5786.F0ZXI8"/>
<dbReference type="eggNOG" id="KOG3772">
    <property type="taxonomic scope" value="Eukaryota"/>
</dbReference>
<dbReference type="FunCoup" id="F0ZXI8">
    <property type="interactions" value="860"/>
</dbReference>
<evidence type="ECO:0000256" key="1">
    <source>
        <dbReference type="SAM" id="MobiDB-lite"/>
    </source>
</evidence>
<feature type="region of interest" description="Disordered" evidence="1">
    <location>
        <begin position="324"/>
        <end position="351"/>
    </location>
</feature>
<feature type="region of interest" description="Disordered" evidence="1">
    <location>
        <begin position="469"/>
        <end position="513"/>
    </location>
</feature>
<feature type="compositionally biased region" description="Polar residues" evidence="1">
    <location>
        <begin position="592"/>
        <end position="604"/>
    </location>
</feature>
<accession>F0ZXI8</accession>
<dbReference type="OrthoDB" id="26523at2759"/>
<dbReference type="PROSITE" id="PS50206">
    <property type="entry name" value="RHODANESE_3"/>
    <property type="match status" value="1"/>
</dbReference>
<dbReference type="GeneID" id="10505874"/>
<dbReference type="EMBL" id="GL871260">
    <property type="protein sequence ID" value="EGC31356.1"/>
    <property type="molecule type" value="Genomic_DNA"/>
</dbReference>
<dbReference type="VEuPathDB" id="AmoebaDB:DICPUDRAFT_99240"/>
<feature type="region of interest" description="Disordered" evidence="1">
    <location>
        <begin position="127"/>
        <end position="149"/>
    </location>
</feature>
<name>F0ZXI8_DICPU</name>
<evidence type="ECO:0000313" key="4">
    <source>
        <dbReference type="Proteomes" id="UP000001064"/>
    </source>
</evidence>
<reference evidence="4" key="1">
    <citation type="journal article" date="2011" name="Genome Biol.">
        <title>Comparative genomics of the social amoebae Dictyostelium discoideum and Dictyostelium purpureum.</title>
        <authorList>
            <consortium name="US DOE Joint Genome Institute (JGI-PGF)"/>
            <person name="Sucgang R."/>
            <person name="Kuo A."/>
            <person name="Tian X."/>
            <person name="Salerno W."/>
            <person name="Parikh A."/>
            <person name="Feasley C.L."/>
            <person name="Dalin E."/>
            <person name="Tu H."/>
            <person name="Huang E."/>
            <person name="Barry K."/>
            <person name="Lindquist E."/>
            <person name="Shapiro H."/>
            <person name="Bruce D."/>
            <person name="Schmutz J."/>
            <person name="Salamov A."/>
            <person name="Fey P."/>
            <person name="Gaudet P."/>
            <person name="Anjard C."/>
            <person name="Babu M.M."/>
            <person name="Basu S."/>
            <person name="Bushmanova Y."/>
            <person name="van der Wel H."/>
            <person name="Katoh-Kurasawa M."/>
            <person name="Dinh C."/>
            <person name="Coutinho P.M."/>
            <person name="Saito T."/>
            <person name="Elias M."/>
            <person name="Schaap P."/>
            <person name="Kay R.R."/>
            <person name="Henrissat B."/>
            <person name="Eichinger L."/>
            <person name="Rivero F."/>
            <person name="Putnam N.H."/>
            <person name="West C.M."/>
            <person name="Loomis W.F."/>
            <person name="Chisholm R.L."/>
            <person name="Shaulsky G."/>
            <person name="Strassmann J.E."/>
            <person name="Queller D.C."/>
            <person name="Kuspa A."/>
            <person name="Grigoriev I.V."/>
        </authorList>
    </citation>
    <scope>NUCLEOTIDE SEQUENCE [LARGE SCALE GENOMIC DNA]</scope>
    <source>
        <strain evidence="4">QSDP1</strain>
    </source>
</reference>
<feature type="region of interest" description="Disordered" evidence="1">
    <location>
        <begin position="382"/>
        <end position="455"/>
    </location>
</feature>
<evidence type="ECO:0000313" key="3">
    <source>
        <dbReference type="EMBL" id="EGC31356.1"/>
    </source>
</evidence>
<dbReference type="PANTHER" id="PTHR10828:SF17">
    <property type="entry name" value="PROTEIN-TYROSINE-PHOSPHATASE"/>
    <property type="match status" value="1"/>
</dbReference>
<dbReference type="InterPro" id="IPR036873">
    <property type="entry name" value="Rhodanese-like_dom_sf"/>
</dbReference>
<dbReference type="KEGG" id="dpp:DICPUDRAFT_99240"/>
<gene>
    <name evidence="3" type="ORF">DICPUDRAFT_99240</name>
</gene>
<feature type="compositionally biased region" description="Polar residues" evidence="1">
    <location>
        <begin position="1"/>
        <end position="14"/>
    </location>
</feature>
<dbReference type="PANTHER" id="PTHR10828">
    <property type="entry name" value="M-PHASE INDUCER PHOSPHATASE DUAL SPECIFICITY PHOSPHATASE CDC25"/>
    <property type="match status" value="1"/>
</dbReference>
<sequence>MGSTTNPHTFQDELNNNNNNNHNNVFKYNPLFDLESNKENNLNQANYFNNNINNNNNNNKDKKITLPSTTLNISGSFSIGLNKKPLLSPRLLSPRVLSPRSIGNSTENIFQPPPQQQHTSSLLEDTISNLNNSSSHNNNGEEVVPHKKHRNSQILSKNFISLSLETDSPKHSRSTTDLNTFFHESDPDQYIYNTRSKTICGGDLHSLVLDFGNNNNNNNNNNNIFTKFQTNNNNKNNNNIENLENLNNNVNKPTVVHSHSLNFIPNTHVNNMSALPSVLSSSAPSLMSLLESSSNNNSDTSLNEEDVTVNNIDQHISFCIDSPLKDSMCQDEDDDDSTPPTPIQRQPYRSASAILSPPLLVSSSGLFSRQNSALNNDQVFASSPELSPMAPTPVQNINNNPHNQSHTEDDSPNTSLDNFGSSSPYKTPSKLSSSSSFFIPQSNSSSSPSAGSKRSRTCLDFTRYTSNSNFEEEQQQQHQHQHQQLSSSPTNPSLSQTTVSPTISPRIISPTTTTSTLSSIQQNLKQNLNVPSYLNHLQRSNSISSSRPPRPLSMSMSVASFRAPDIASAVAANGSASSATITNKPLPFDNIPMNNSNESSTNVYKNETQQKIIKFIEEQNKRSQQQQNQTSDSSIKNKDNTEDENNMIEEDNLVDFEHEQNKPKLLACKQTQGYNSVLCETVYELLNSKNTDALVTIIDCRYEYEYLGGHIKSAINIPPIGSEQKVIDTFFTNPTPKDKQHIIIFHCEFSSKRAPDW</sequence>
<feature type="compositionally biased region" description="Low complexity" evidence="1">
    <location>
        <begin position="128"/>
        <end position="138"/>
    </location>
</feature>
<feature type="region of interest" description="Disordered" evidence="1">
    <location>
        <begin position="1"/>
        <end position="25"/>
    </location>
</feature>
<dbReference type="AlphaFoldDB" id="F0ZXI8"/>
<feature type="compositionally biased region" description="Polar residues" evidence="1">
    <location>
        <begin position="393"/>
        <end position="404"/>
    </location>
</feature>
<feature type="region of interest" description="Disordered" evidence="1">
    <location>
        <begin position="573"/>
        <end position="604"/>
    </location>
</feature>
<dbReference type="InParanoid" id="F0ZXI8"/>
<feature type="compositionally biased region" description="Low complexity" evidence="1">
    <location>
        <begin position="497"/>
        <end position="513"/>
    </location>
</feature>
<dbReference type="InterPro" id="IPR001763">
    <property type="entry name" value="Rhodanese-like_dom"/>
</dbReference>
<dbReference type="RefSeq" id="XP_003292132.1">
    <property type="nucleotide sequence ID" value="XM_003292084.1"/>
</dbReference>
<feature type="compositionally biased region" description="Polar residues" evidence="1">
    <location>
        <begin position="485"/>
        <end position="496"/>
    </location>
</feature>
<feature type="compositionally biased region" description="Low complexity" evidence="1">
    <location>
        <begin position="15"/>
        <end position="24"/>
    </location>
</feature>
<feature type="region of interest" description="Disordered" evidence="1">
    <location>
        <begin position="619"/>
        <end position="644"/>
    </location>
</feature>
<dbReference type="Gene3D" id="3.40.250.10">
    <property type="entry name" value="Rhodanese-like domain"/>
    <property type="match status" value="1"/>
</dbReference>
<dbReference type="Pfam" id="PF00581">
    <property type="entry name" value="Rhodanese"/>
    <property type="match status" value="1"/>
</dbReference>
<dbReference type="SUPFAM" id="SSF52821">
    <property type="entry name" value="Rhodanese/Cell cycle control phosphatase"/>
    <property type="match status" value="1"/>
</dbReference>
<feature type="compositionally biased region" description="Low complexity" evidence="1">
    <location>
        <begin position="421"/>
        <end position="452"/>
    </location>
</feature>
<protein>
    <submittedName>
        <fullName evidence="3">Expressed protein</fullName>
    </submittedName>
</protein>